<evidence type="ECO:0000313" key="4">
    <source>
        <dbReference type="EMBL" id="KAG9324806.1"/>
    </source>
</evidence>
<dbReference type="Proteomes" id="UP000717515">
    <property type="component" value="Unassembled WGS sequence"/>
</dbReference>
<dbReference type="InterPro" id="IPR000571">
    <property type="entry name" value="Znf_CCCH"/>
</dbReference>
<dbReference type="AlphaFoldDB" id="A0A9P8A9A8"/>
<gene>
    <name evidence="4" type="ORF">KVV02_004679</name>
</gene>
<reference evidence="4" key="1">
    <citation type="submission" date="2021-07" db="EMBL/GenBank/DDBJ databases">
        <title>Draft genome of Mortierella alpina, strain LL118, isolated from an aspen leaf litter sample.</title>
        <authorList>
            <person name="Yang S."/>
            <person name="Vinatzer B.A."/>
        </authorList>
    </citation>
    <scope>NUCLEOTIDE SEQUENCE</scope>
    <source>
        <strain evidence="4">LL118</strain>
    </source>
</reference>
<feature type="region of interest" description="Disordered" evidence="2">
    <location>
        <begin position="368"/>
        <end position="403"/>
    </location>
</feature>
<protein>
    <recommendedName>
        <fullName evidence="3">C3H1-type domain-containing protein</fullName>
    </recommendedName>
</protein>
<dbReference type="EMBL" id="JAIFTL010000056">
    <property type="protein sequence ID" value="KAG9324806.1"/>
    <property type="molecule type" value="Genomic_DNA"/>
</dbReference>
<accession>A0A9P8A9A8</accession>
<feature type="zinc finger region" description="C3H1-type" evidence="1">
    <location>
        <begin position="399"/>
        <end position="444"/>
    </location>
</feature>
<keyword evidence="1" id="KW-0862">Zinc</keyword>
<feature type="region of interest" description="Disordered" evidence="2">
    <location>
        <begin position="199"/>
        <end position="239"/>
    </location>
</feature>
<organism evidence="4 5">
    <name type="scientific">Mortierella alpina</name>
    <name type="common">Oleaginous fungus</name>
    <name type="synonym">Mortierella renispora</name>
    <dbReference type="NCBI Taxonomy" id="64518"/>
    <lineage>
        <taxon>Eukaryota</taxon>
        <taxon>Fungi</taxon>
        <taxon>Fungi incertae sedis</taxon>
        <taxon>Mucoromycota</taxon>
        <taxon>Mortierellomycotina</taxon>
        <taxon>Mortierellomycetes</taxon>
        <taxon>Mortierellales</taxon>
        <taxon>Mortierellaceae</taxon>
        <taxon>Mortierella</taxon>
    </lineage>
</organism>
<feature type="region of interest" description="Disordered" evidence="2">
    <location>
        <begin position="34"/>
        <end position="187"/>
    </location>
</feature>
<feature type="domain" description="C3H1-type" evidence="3">
    <location>
        <begin position="399"/>
        <end position="444"/>
    </location>
</feature>
<evidence type="ECO:0000256" key="2">
    <source>
        <dbReference type="SAM" id="MobiDB-lite"/>
    </source>
</evidence>
<sequence length="471" mass="50719">MLARSLQNNKAVGLGAAALVGGVLVFLLWTYTTSSSASPPTPPTKPLKTSSASHAADTAEQKSEQEKSASEDQDRHSIDRRRTSLEHNTPAQEPEHSEQLNETYPPEEHEEHEQPEHPEPQATPAVSVSADVPEPAILKTVQTPLEPKQPEQPKEIEHPVLADKAEEPELPEHPEVESIPATSVSADTEIDIAVPEPATIDIEHRVPQEPEPLAQPEQPEQPEPELTATTSATSDDGVDIEVPEPAIVKSSDSAPNSGHKWADLINEVEQIALTKTQEPSQQLTQVTEQETTDIDGLLTGLPAATAPAFDHHVVKAEISNPVVTSMPSHGTLNAPTNGSSLETSIHNRDASRRELNTNAAVFTPSWLLKTSPAPTHTSGTSPAPKQGSTVAPHDSANGKSKPPRCRFWPKCTNKSCKFTHPTLPCRDPDNCTFGDRCLFVHPKDLNKRKEIRRPARGNAIAAAAAATTAAQ</sequence>
<dbReference type="Gene3D" id="4.10.1000.40">
    <property type="match status" value="1"/>
</dbReference>
<dbReference type="Pfam" id="PF14608">
    <property type="entry name" value="zf-CCCH_2"/>
    <property type="match status" value="2"/>
</dbReference>
<proteinExistence type="predicted"/>
<keyword evidence="1" id="KW-0863">Zinc-finger</keyword>
<comment type="caution">
    <text evidence="4">The sequence shown here is derived from an EMBL/GenBank/DDBJ whole genome shotgun (WGS) entry which is preliminary data.</text>
</comment>
<evidence type="ECO:0000313" key="5">
    <source>
        <dbReference type="Proteomes" id="UP000717515"/>
    </source>
</evidence>
<feature type="compositionally biased region" description="Low complexity" evidence="2">
    <location>
        <begin position="211"/>
        <end position="229"/>
    </location>
</feature>
<evidence type="ECO:0000259" key="3">
    <source>
        <dbReference type="PROSITE" id="PS50103"/>
    </source>
</evidence>
<dbReference type="GO" id="GO:0008270">
    <property type="term" value="F:zinc ion binding"/>
    <property type="evidence" value="ECO:0007669"/>
    <property type="project" value="UniProtKB-KW"/>
</dbReference>
<name>A0A9P8A9A8_MORAP</name>
<keyword evidence="1" id="KW-0479">Metal-binding</keyword>
<feature type="compositionally biased region" description="Basic and acidic residues" evidence="2">
    <location>
        <begin position="106"/>
        <end position="119"/>
    </location>
</feature>
<feature type="compositionally biased region" description="Polar residues" evidence="2">
    <location>
        <begin position="372"/>
        <end position="389"/>
    </location>
</feature>
<feature type="compositionally biased region" description="Basic and acidic residues" evidence="2">
    <location>
        <begin position="57"/>
        <end position="85"/>
    </location>
</feature>
<evidence type="ECO:0000256" key="1">
    <source>
        <dbReference type="PROSITE-ProRule" id="PRU00723"/>
    </source>
</evidence>
<dbReference type="PROSITE" id="PS50103">
    <property type="entry name" value="ZF_C3H1"/>
    <property type="match status" value="1"/>
</dbReference>
<feature type="compositionally biased region" description="Basic and acidic residues" evidence="2">
    <location>
        <begin position="148"/>
        <end position="176"/>
    </location>
</feature>